<feature type="transmembrane region" description="Helical" evidence="7">
    <location>
        <begin position="201"/>
        <end position="218"/>
    </location>
</feature>
<dbReference type="Pfam" id="PF00909">
    <property type="entry name" value="Ammonium_transp"/>
    <property type="match status" value="1"/>
</dbReference>
<feature type="region of interest" description="Disordered" evidence="6">
    <location>
        <begin position="469"/>
        <end position="488"/>
    </location>
</feature>
<sequence length="488" mass="54450">MDKLITDCELEYGVERKTFKLGDEYKSQCKEALSNNIDNLNSLCKNLNFESQDGIDKTVSDFSEFLNGIMSPYFKVRPKVSTSRKKQDRINPTIEDKPWFNDEYKRGYNHYKRCLNVFNHSKVVVDVGESMFIHAFGAYFGLAVARVLYSDNLDEHQNEGTVYHSDLFSMIGTIFLWLYWPSFNGGAASGGEQYRAVINTYLSLVACTIITFAVSSIVDKNGKLEMVHIQNATLAGGVAVGATADMPLNPWGALVIGCLAGLLSTIGFRLVTPYLSYKVRLHDTCGVHNLHGMPGVLAGIASAVLASLSSYEKWGESLFVIFHGRAPAFNSPEYKHYHNTNSTWEPGLSRSGVEQGGYQMVALIITLAIALVGGTITGQDTRMYFGFPEAGNQNIFCLSGGRKPEYIVTFWRQETRIYFGLLEAGNQNIFWPSGGFILKLPFCDRHDGDSLFDDRVHWNVSTEGYPSGVVKNGERNDINSNDEERTYV</sequence>
<dbReference type="GO" id="GO:0005886">
    <property type="term" value="C:plasma membrane"/>
    <property type="evidence" value="ECO:0007669"/>
    <property type="project" value="InterPro"/>
</dbReference>
<feature type="transmembrane region" description="Helical" evidence="7">
    <location>
        <begin position="292"/>
        <end position="311"/>
    </location>
</feature>
<feature type="transmembrane region" description="Helical" evidence="7">
    <location>
        <begin position="356"/>
        <end position="376"/>
    </location>
</feature>
<organism evidence="9 10">
    <name type="scientific">Mytilus coruscus</name>
    <name type="common">Sea mussel</name>
    <dbReference type="NCBI Taxonomy" id="42192"/>
    <lineage>
        <taxon>Eukaryota</taxon>
        <taxon>Metazoa</taxon>
        <taxon>Spiralia</taxon>
        <taxon>Lophotrochozoa</taxon>
        <taxon>Mollusca</taxon>
        <taxon>Bivalvia</taxon>
        <taxon>Autobranchia</taxon>
        <taxon>Pteriomorphia</taxon>
        <taxon>Mytilida</taxon>
        <taxon>Mytiloidea</taxon>
        <taxon>Mytilidae</taxon>
        <taxon>Mytilinae</taxon>
        <taxon>Mytilus</taxon>
    </lineage>
</organism>
<dbReference type="EMBL" id="CACVKT020000419">
    <property type="protein sequence ID" value="CAC5358936.1"/>
    <property type="molecule type" value="Genomic_DNA"/>
</dbReference>
<reference evidence="9 10" key="1">
    <citation type="submission" date="2020-06" db="EMBL/GenBank/DDBJ databases">
        <authorList>
            <person name="Li R."/>
            <person name="Bekaert M."/>
        </authorList>
    </citation>
    <scope>NUCLEOTIDE SEQUENCE [LARGE SCALE GENOMIC DNA]</scope>
    <source>
        <strain evidence="10">wild</strain>
    </source>
</reference>
<keyword evidence="10" id="KW-1185">Reference proteome</keyword>
<feature type="transmembrane region" description="Helical" evidence="7">
    <location>
        <begin position="161"/>
        <end position="180"/>
    </location>
</feature>
<dbReference type="SUPFAM" id="SSF111352">
    <property type="entry name" value="Ammonium transporter"/>
    <property type="match status" value="1"/>
</dbReference>
<gene>
    <name evidence="9" type="ORF">MCOR_1981</name>
</gene>
<dbReference type="Gene3D" id="1.10.3430.10">
    <property type="entry name" value="Ammonium transporter AmtB like domains"/>
    <property type="match status" value="1"/>
</dbReference>
<evidence type="ECO:0000256" key="6">
    <source>
        <dbReference type="SAM" id="MobiDB-lite"/>
    </source>
</evidence>
<evidence type="ECO:0000256" key="3">
    <source>
        <dbReference type="ARBA" id="ARBA00022692"/>
    </source>
</evidence>
<dbReference type="PRINTS" id="PR00342">
    <property type="entry name" value="RHESUSRHD"/>
</dbReference>
<evidence type="ECO:0000259" key="8">
    <source>
        <dbReference type="Pfam" id="PF00909"/>
    </source>
</evidence>
<evidence type="ECO:0000256" key="1">
    <source>
        <dbReference type="ARBA" id="ARBA00004141"/>
    </source>
</evidence>
<feature type="transmembrane region" description="Helical" evidence="7">
    <location>
        <begin position="131"/>
        <end position="149"/>
    </location>
</feature>
<dbReference type="InterPro" id="IPR024041">
    <property type="entry name" value="NH4_transpt_AmtB-like_dom"/>
</dbReference>
<dbReference type="PANTHER" id="PTHR11730:SF60">
    <property type="entry name" value="RH50, ISOFORM D"/>
    <property type="match status" value="1"/>
</dbReference>
<dbReference type="Proteomes" id="UP000507470">
    <property type="component" value="Unassembled WGS sequence"/>
</dbReference>
<keyword evidence="3 7" id="KW-0812">Transmembrane</keyword>
<feature type="transmembrane region" description="Helical" evidence="7">
    <location>
        <begin position="251"/>
        <end position="271"/>
    </location>
</feature>
<accession>A0A6J8A249</accession>
<dbReference type="GO" id="GO:0008519">
    <property type="term" value="F:ammonium channel activity"/>
    <property type="evidence" value="ECO:0007669"/>
    <property type="project" value="InterPro"/>
</dbReference>
<comment type="similarity">
    <text evidence="2">Belongs to the ammonium transporter (TC 2.A.49) family. Rh subfamily.</text>
</comment>
<dbReference type="PANTHER" id="PTHR11730">
    <property type="entry name" value="AMMONIUM TRANSPORTER"/>
    <property type="match status" value="1"/>
</dbReference>
<feature type="domain" description="Ammonium transporter AmtB-like" evidence="8">
    <location>
        <begin position="117"/>
        <end position="378"/>
    </location>
</feature>
<evidence type="ECO:0000256" key="2">
    <source>
        <dbReference type="ARBA" id="ARBA00011036"/>
    </source>
</evidence>
<protein>
    <submittedName>
        <fullName evidence="9">SLC42A</fullName>
    </submittedName>
</protein>
<keyword evidence="4 7" id="KW-1133">Transmembrane helix</keyword>
<evidence type="ECO:0000313" key="9">
    <source>
        <dbReference type="EMBL" id="CAC5358936.1"/>
    </source>
</evidence>
<dbReference type="InterPro" id="IPR029020">
    <property type="entry name" value="Ammonium/urea_transptr"/>
</dbReference>
<dbReference type="GO" id="GO:0097272">
    <property type="term" value="P:ammonium homeostasis"/>
    <property type="evidence" value="ECO:0007669"/>
    <property type="project" value="TreeGrafter"/>
</dbReference>
<feature type="compositionally biased region" description="Basic and acidic residues" evidence="6">
    <location>
        <begin position="472"/>
        <end position="488"/>
    </location>
</feature>
<comment type="subcellular location">
    <subcellularLocation>
        <location evidence="1">Membrane</location>
        <topology evidence="1">Multi-pass membrane protein</topology>
    </subcellularLocation>
</comment>
<dbReference type="InterPro" id="IPR002229">
    <property type="entry name" value="RhesusRHD"/>
</dbReference>
<evidence type="ECO:0000256" key="7">
    <source>
        <dbReference type="SAM" id="Phobius"/>
    </source>
</evidence>
<dbReference type="OrthoDB" id="534912at2759"/>
<dbReference type="AlphaFoldDB" id="A0A6J8A249"/>
<evidence type="ECO:0000256" key="4">
    <source>
        <dbReference type="ARBA" id="ARBA00022989"/>
    </source>
</evidence>
<name>A0A6J8A249_MYTCO</name>
<keyword evidence="5 7" id="KW-0472">Membrane</keyword>
<evidence type="ECO:0000256" key="5">
    <source>
        <dbReference type="ARBA" id="ARBA00023136"/>
    </source>
</evidence>
<proteinExistence type="inferred from homology"/>
<evidence type="ECO:0000313" key="10">
    <source>
        <dbReference type="Proteomes" id="UP000507470"/>
    </source>
</evidence>